<dbReference type="Proteomes" id="UP000053989">
    <property type="component" value="Unassembled WGS sequence"/>
</dbReference>
<reference evidence="2" key="2">
    <citation type="submission" date="2015-01" db="EMBL/GenBank/DDBJ databases">
        <title>Evolutionary Origins and Diversification of the Mycorrhizal Mutualists.</title>
        <authorList>
            <consortium name="DOE Joint Genome Institute"/>
            <consortium name="Mycorrhizal Genomics Consortium"/>
            <person name="Kohler A."/>
            <person name="Kuo A."/>
            <person name="Nagy L.G."/>
            <person name="Floudas D."/>
            <person name="Copeland A."/>
            <person name="Barry K.W."/>
            <person name="Cichocki N."/>
            <person name="Veneault-Fourrey C."/>
            <person name="LaButti K."/>
            <person name="Lindquist E.A."/>
            <person name="Lipzen A."/>
            <person name="Lundell T."/>
            <person name="Morin E."/>
            <person name="Murat C."/>
            <person name="Riley R."/>
            <person name="Ohm R."/>
            <person name="Sun H."/>
            <person name="Tunlid A."/>
            <person name="Henrissat B."/>
            <person name="Grigoriev I.V."/>
            <person name="Hibbett D.S."/>
            <person name="Martin F."/>
        </authorList>
    </citation>
    <scope>NUCLEOTIDE SEQUENCE [LARGE SCALE GENOMIC DNA]</scope>
    <source>
        <strain evidence="2">Foug A</strain>
    </source>
</reference>
<reference evidence="1 2" key="1">
    <citation type="submission" date="2014-04" db="EMBL/GenBank/DDBJ databases">
        <authorList>
            <consortium name="DOE Joint Genome Institute"/>
            <person name="Kuo A."/>
            <person name="Kohler A."/>
            <person name="Nagy L.G."/>
            <person name="Floudas D."/>
            <person name="Copeland A."/>
            <person name="Barry K.W."/>
            <person name="Cichocki N."/>
            <person name="Veneault-Fourrey C."/>
            <person name="LaButti K."/>
            <person name="Lindquist E.A."/>
            <person name="Lipzen A."/>
            <person name="Lundell T."/>
            <person name="Morin E."/>
            <person name="Murat C."/>
            <person name="Sun H."/>
            <person name="Tunlid A."/>
            <person name="Henrissat B."/>
            <person name="Grigoriev I.V."/>
            <person name="Hibbett D.S."/>
            <person name="Martin F."/>
            <person name="Nordberg H.P."/>
            <person name="Cantor M.N."/>
            <person name="Hua S.X."/>
        </authorList>
    </citation>
    <scope>NUCLEOTIDE SEQUENCE [LARGE SCALE GENOMIC DNA]</scope>
    <source>
        <strain evidence="1 2">Foug A</strain>
    </source>
</reference>
<evidence type="ECO:0000313" key="2">
    <source>
        <dbReference type="Proteomes" id="UP000053989"/>
    </source>
</evidence>
<proteinExistence type="predicted"/>
<accession>A0A0C2YLB4</accession>
<name>A0A0C2YLB4_9AGAM</name>
<dbReference type="EMBL" id="KN822395">
    <property type="protein sequence ID" value="KIM50523.1"/>
    <property type="molecule type" value="Genomic_DNA"/>
</dbReference>
<sequence>MPSGAQPSQNLRPSKIAWRRSVRIQQIPCSLALCLYGCQTSVDYPSWLRKSSIRRVQEDAFCDVHCRRQRVSVHHSGSLYVHREWATMVVHRPGTSSSLASALGNSSNQAGTSKYTNCPSKLCL</sequence>
<evidence type="ECO:0000313" key="1">
    <source>
        <dbReference type="EMBL" id="KIM50523.1"/>
    </source>
</evidence>
<gene>
    <name evidence="1" type="ORF">SCLCIDRAFT_1225299</name>
</gene>
<dbReference type="InParanoid" id="A0A0C2YLB4"/>
<organism evidence="1 2">
    <name type="scientific">Scleroderma citrinum Foug A</name>
    <dbReference type="NCBI Taxonomy" id="1036808"/>
    <lineage>
        <taxon>Eukaryota</taxon>
        <taxon>Fungi</taxon>
        <taxon>Dikarya</taxon>
        <taxon>Basidiomycota</taxon>
        <taxon>Agaricomycotina</taxon>
        <taxon>Agaricomycetes</taxon>
        <taxon>Agaricomycetidae</taxon>
        <taxon>Boletales</taxon>
        <taxon>Sclerodermatineae</taxon>
        <taxon>Sclerodermataceae</taxon>
        <taxon>Scleroderma</taxon>
    </lineage>
</organism>
<protein>
    <submittedName>
        <fullName evidence="1">Uncharacterized protein</fullName>
    </submittedName>
</protein>
<dbReference type="AlphaFoldDB" id="A0A0C2YLB4"/>
<dbReference type="HOGENOM" id="CLU_2005272_0_0_1"/>
<keyword evidence="2" id="KW-1185">Reference proteome</keyword>